<proteinExistence type="predicted"/>
<name>A0ABN8ZIZ3_RANTA</name>
<gene>
    <name evidence="2" type="ORF">MRATA1EN1_LOCUS22777</name>
</gene>
<evidence type="ECO:0000313" key="3">
    <source>
        <dbReference type="Proteomes" id="UP001176941"/>
    </source>
</evidence>
<evidence type="ECO:0000313" key="2">
    <source>
        <dbReference type="EMBL" id="CAI9173815.1"/>
    </source>
</evidence>
<organism evidence="2 3">
    <name type="scientific">Rangifer tarandus platyrhynchus</name>
    <name type="common">Svalbard reindeer</name>
    <dbReference type="NCBI Taxonomy" id="3082113"/>
    <lineage>
        <taxon>Eukaryota</taxon>
        <taxon>Metazoa</taxon>
        <taxon>Chordata</taxon>
        <taxon>Craniata</taxon>
        <taxon>Vertebrata</taxon>
        <taxon>Euteleostomi</taxon>
        <taxon>Mammalia</taxon>
        <taxon>Eutheria</taxon>
        <taxon>Laurasiatheria</taxon>
        <taxon>Artiodactyla</taxon>
        <taxon>Ruminantia</taxon>
        <taxon>Pecora</taxon>
        <taxon>Cervidae</taxon>
        <taxon>Odocoileinae</taxon>
        <taxon>Rangifer</taxon>
    </lineage>
</organism>
<protein>
    <submittedName>
        <fullName evidence="2">Uncharacterized protein</fullName>
    </submittedName>
</protein>
<accession>A0ABN8ZIZ3</accession>
<dbReference type="EMBL" id="OX460345">
    <property type="protein sequence ID" value="CAI9173815.1"/>
    <property type="molecule type" value="Genomic_DNA"/>
</dbReference>
<sequence>MLLPSIQGADILQDLMRGVRLVKAAKTSVPGVQTYTLLQTEVPERKLEGGGGIETVGSEFVPGGDRPINRHVESEPCEENEVDELAAKTLGTRHPPEVFPVPADGKKEGFRQKLRLAALVEGDCSALRFVSLKFLLHLHPDKDVRAGDGLGFLTGRMREYRECVDGPRPWSHLDWPTVTFPGPQPRGAESRGSWGEPALFSETRAGVRSPADRVAVWQ</sequence>
<evidence type="ECO:0000256" key="1">
    <source>
        <dbReference type="SAM" id="MobiDB-lite"/>
    </source>
</evidence>
<feature type="region of interest" description="Disordered" evidence="1">
    <location>
        <begin position="174"/>
        <end position="195"/>
    </location>
</feature>
<reference evidence="2" key="1">
    <citation type="submission" date="2023-04" db="EMBL/GenBank/DDBJ databases">
        <authorList>
            <consortium name="ELIXIR-Norway"/>
        </authorList>
    </citation>
    <scope>NUCLEOTIDE SEQUENCE [LARGE SCALE GENOMIC DNA]</scope>
</reference>
<feature type="region of interest" description="Disordered" evidence="1">
    <location>
        <begin position="48"/>
        <end position="67"/>
    </location>
</feature>
<keyword evidence="3" id="KW-1185">Reference proteome</keyword>
<dbReference type="Proteomes" id="UP001176941">
    <property type="component" value="Chromosome 34"/>
</dbReference>